<dbReference type="Pfam" id="PF04749">
    <property type="entry name" value="PLAC8"/>
    <property type="match status" value="1"/>
</dbReference>
<name>A0A835QQN4_VANPL</name>
<proteinExistence type="predicted"/>
<evidence type="ECO:0000313" key="2">
    <source>
        <dbReference type="Proteomes" id="UP000636800"/>
    </source>
</evidence>
<dbReference type="PANTHER" id="PTHR15907">
    <property type="entry name" value="DUF614 FAMILY PROTEIN-RELATED"/>
    <property type="match status" value="1"/>
</dbReference>
<dbReference type="AlphaFoldDB" id="A0A835QQN4"/>
<organism evidence="1 2">
    <name type="scientific">Vanilla planifolia</name>
    <name type="common">Vanilla</name>
    <dbReference type="NCBI Taxonomy" id="51239"/>
    <lineage>
        <taxon>Eukaryota</taxon>
        <taxon>Viridiplantae</taxon>
        <taxon>Streptophyta</taxon>
        <taxon>Embryophyta</taxon>
        <taxon>Tracheophyta</taxon>
        <taxon>Spermatophyta</taxon>
        <taxon>Magnoliopsida</taxon>
        <taxon>Liliopsida</taxon>
        <taxon>Asparagales</taxon>
        <taxon>Orchidaceae</taxon>
        <taxon>Vanilloideae</taxon>
        <taxon>Vanilleae</taxon>
        <taxon>Vanilla</taxon>
    </lineage>
</organism>
<dbReference type="NCBIfam" id="TIGR01571">
    <property type="entry name" value="A_thal_Cys_rich"/>
    <property type="match status" value="1"/>
</dbReference>
<dbReference type="InterPro" id="IPR006461">
    <property type="entry name" value="PLAC_motif_containing"/>
</dbReference>
<dbReference type="Proteomes" id="UP000636800">
    <property type="component" value="Chromosome 7"/>
</dbReference>
<dbReference type="EMBL" id="JADCNL010000007">
    <property type="protein sequence ID" value="KAG0473147.1"/>
    <property type="molecule type" value="Genomic_DNA"/>
</dbReference>
<evidence type="ECO:0000313" key="1">
    <source>
        <dbReference type="EMBL" id="KAG0473147.1"/>
    </source>
</evidence>
<reference evidence="1 2" key="1">
    <citation type="journal article" date="2020" name="Nat. Food">
        <title>A phased Vanilla planifolia genome enables genetic improvement of flavour and production.</title>
        <authorList>
            <person name="Hasing T."/>
            <person name="Tang H."/>
            <person name="Brym M."/>
            <person name="Khazi F."/>
            <person name="Huang T."/>
            <person name="Chambers A.H."/>
        </authorList>
    </citation>
    <scope>NUCLEOTIDE SEQUENCE [LARGE SCALE GENOMIC DNA]</scope>
    <source>
        <tissue evidence="1">Leaf</tissue>
    </source>
</reference>
<sequence>MAQYPKSDAVPQMATGYPTGPPPPPSLGIQSQVPMKWSTGLCDCFDDVGNCCLTCWCPCITFGRIAEIVDRGTTSCGASGALYTLIAALTGCQCLYSCAYRSKLRALYGLPESPCNDCLVHCCCETCALCQAYRELQNQGFDVALGWHGNMERMQGGGMILPPPVQGAMMR</sequence>
<gene>
    <name evidence="1" type="ORF">HPP92_015004</name>
</gene>
<comment type="caution">
    <text evidence="1">The sequence shown here is derived from an EMBL/GenBank/DDBJ whole genome shotgun (WGS) entry which is preliminary data.</text>
</comment>
<protein>
    <submittedName>
        <fullName evidence="1">Uncharacterized protein</fullName>
    </submittedName>
</protein>
<dbReference type="OrthoDB" id="1065058at2759"/>
<accession>A0A835QQN4</accession>
<keyword evidence="2" id="KW-1185">Reference proteome</keyword>